<evidence type="ECO:0008006" key="3">
    <source>
        <dbReference type="Google" id="ProtNLM"/>
    </source>
</evidence>
<evidence type="ECO:0000313" key="1">
    <source>
        <dbReference type="EMBL" id="CAH3031800.1"/>
    </source>
</evidence>
<name>A0AAU9VNY8_9CNID</name>
<keyword evidence="2" id="KW-1185">Reference proteome</keyword>
<reference evidence="1 2" key="1">
    <citation type="submission" date="2022-05" db="EMBL/GenBank/DDBJ databases">
        <authorList>
            <consortium name="Genoscope - CEA"/>
            <person name="William W."/>
        </authorList>
    </citation>
    <scope>NUCLEOTIDE SEQUENCE [LARGE SCALE GENOMIC DNA]</scope>
</reference>
<dbReference type="AlphaFoldDB" id="A0AAU9VNY8"/>
<dbReference type="Proteomes" id="UP001159428">
    <property type="component" value="Unassembled WGS sequence"/>
</dbReference>
<proteinExistence type="predicted"/>
<comment type="caution">
    <text evidence="1">The sequence shown here is derived from an EMBL/GenBank/DDBJ whole genome shotgun (WGS) entry which is preliminary data.</text>
</comment>
<accession>A0AAU9VNY8</accession>
<gene>
    <name evidence="1" type="ORF">PMEA_00000627</name>
</gene>
<dbReference type="EMBL" id="CALNXJ010000001">
    <property type="protein sequence ID" value="CAH3031800.1"/>
    <property type="molecule type" value="Genomic_DNA"/>
</dbReference>
<evidence type="ECO:0000313" key="2">
    <source>
        <dbReference type="Proteomes" id="UP001159428"/>
    </source>
</evidence>
<protein>
    <recommendedName>
        <fullName evidence="3">Homing endonuclease LAGLIDADG domain-containing protein</fullName>
    </recommendedName>
</protein>
<sequence length="114" mass="13693">MNESLVHFFISCRYTKDFWAEVIKWFDNQGVKIKHLSEKDIMFGILRCEDELLINHILIIAKQYLHSCRQNKSLPSIKVLNLKIKTIHQLETMIAKSNNRLKAHNMKWDKYKNY</sequence>
<organism evidence="1 2">
    <name type="scientific">Pocillopora meandrina</name>
    <dbReference type="NCBI Taxonomy" id="46732"/>
    <lineage>
        <taxon>Eukaryota</taxon>
        <taxon>Metazoa</taxon>
        <taxon>Cnidaria</taxon>
        <taxon>Anthozoa</taxon>
        <taxon>Hexacorallia</taxon>
        <taxon>Scleractinia</taxon>
        <taxon>Astrocoeniina</taxon>
        <taxon>Pocilloporidae</taxon>
        <taxon>Pocillopora</taxon>
    </lineage>
</organism>